<dbReference type="GO" id="GO:0008732">
    <property type="term" value="F:L-allo-threonine aldolase activity"/>
    <property type="evidence" value="ECO:0007669"/>
    <property type="project" value="TreeGrafter"/>
</dbReference>
<keyword evidence="4" id="KW-0663">Pyridoxal phosphate</keyword>
<dbReference type="GO" id="GO:0006567">
    <property type="term" value="P:L-threonine catabolic process"/>
    <property type="evidence" value="ECO:0007669"/>
    <property type="project" value="TreeGrafter"/>
</dbReference>
<evidence type="ECO:0000256" key="1">
    <source>
        <dbReference type="ARBA" id="ARBA00001933"/>
    </source>
</evidence>
<sequence length="348" mass="37223">MDIVDLRSDILARPTEAMISAMAEAARLPRQLGHREGRQIVAFEKLAAEVLGKEDALFFPTCTMANQVALMINCRAGSTVVADANAHLRIQESTSTIGVAGVIMHHPPTYLGHWVPEDLDAALASCQADLVWFENTHNRAGGTVMPPDVLRATVDVCRRHGVATHLDGARLWNAVVASKCRVTDLTDAVDSVAVSMNKCLGTPVGAVLAGTRDFIKAAEHFRIMLGGGWRPLGMLAAAGQVALENLPFDDIQADHDAATALASALASFPNIDINLRNVHTNIVMARIGDSPALARAMVNAMAEQGVRAMTAAPDTIRFVTYGGIRSDAIARTVDAFERAYDKVMPPTL</sequence>
<dbReference type="Pfam" id="PF01212">
    <property type="entry name" value="Beta_elim_lyase"/>
    <property type="match status" value="1"/>
</dbReference>
<comment type="similarity">
    <text evidence="2">Belongs to the threonine aldolase family.</text>
</comment>
<name>A0A5E4WFE7_9BURK</name>
<dbReference type="InterPro" id="IPR023603">
    <property type="entry name" value="Low_specificity_L-TA-like"/>
</dbReference>
<dbReference type="InterPro" id="IPR001597">
    <property type="entry name" value="ArAA_b-elim_lyase/Thr_aldolase"/>
</dbReference>
<dbReference type="PANTHER" id="PTHR48097:SF9">
    <property type="entry name" value="L-THREONINE ALDOLASE"/>
    <property type="match status" value="1"/>
</dbReference>
<evidence type="ECO:0000256" key="4">
    <source>
        <dbReference type="ARBA" id="ARBA00022898"/>
    </source>
</evidence>
<dbReference type="AlphaFoldDB" id="A0A5E4WFE7"/>
<dbReference type="Gene3D" id="3.90.1150.10">
    <property type="entry name" value="Aspartate Aminotransferase, domain 1"/>
    <property type="match status" value="1"/>
</dbReference>
<evidence type="ECO:0000313" key="8">
    <source>
        <dbReference type="Proteomes" id="UP000406256"/>
    </source>
</evidence>
<organism evidence="7 8">
    <name type="scientific">Pandoraea anhela</name>
    <dbReference type="NCBI Taxonomy" id="2508295"/>
    <lineage>
        <taxon>Bacteria</taxon>
        <taxon>Pseudomonadati</taxon>
        <taxon>Pseudomonadota</taxon>
        <taxon>Betaproteobacteria</taxon>
        <taxon>Burkholderiales</taxon>
        <taxon>Burkholderiaceae</taxon>
        <taxon>Pandoraea</taxon>
    </lineage>
</organism>
<dbReference type="NCBIfam" id="NF041359">
    <property type="entry name" value="GntG_guanitoxin"/>
    <property type="match status" value="1"/>
</dbReference>
<dbReference type="GO" id="GO:0005829">
    <property type="term" value="C:cytosol"/>
    <property type="evidence" value="ECO:0007669"/>
    <property type="project" value="TreeGrafter"/>
</dbReference>
<dbReference type="PIRSF" id="PIRSF017617">
    <property type="entry name" value="Thr_aldolase"/>
    <property type="match status" value="1"/>
</dbReference>
<dbReference type="InterPro" id="IPR015422">
    <property type="entry name" value="PyrdxlP-dep_Trfase_small"/>
</dbReference>
<dbReference type="GO" id="GO:0006545">
    <property type="term" value="P:glycine biosynthetic process"/>
    <property type="evidence" value="ECO:0007669"/>
    <property type="project" value="TreeGrafter"/>
</dbReference>
<feature type="domain" description="Aromatic amino acid beta-eliminating lyase/threonine aldolase" evidence="6">
    <location>
        <begin position="5"/>
        <end position="285"/>
    </location>
</feature>
<dbReference type="InterPro" id="IPR015421">
    <property type="entry name" value="PyrdxlP-dep_Trfase_major"/>
</dbReference>
<evidence type="ECO:0000256" key="3">
    <source>
        <dbReference type="ARBA" id="ARBA00011881"/>
    </source>
</evidence>
<dbReference type="Gene3D" id="3.40.640.10">
    <property type="entry name" value="Type I PLP-dependent aspartate aminotransferase-like (Major domain)"/>
    <property type="match status" value="1"/>
</dbReference>
<reference evidence="7 8" key="1">
    <citation type="submission" date="2019-08" db="EMBL/GenBank/DDBJ databases">
        <authorList>
            <person name="Peeters C."/>
        </authorList>
    </citation>
    <scope>NUCLEOTIDE SEQUENCE [LARGE SCALE GENOMIC DNA]</scope>
    <source>
        <strain evidence="7 8">LMG 31108</strain>
    </source>
</reference>
<evidence type="ECO:0000313" key="7">
    <source>
        <dbReference type="EMBL" id="VVE21765.1"/>
    </source>
</evidence>
<comment type="subunit">
    <text evidence="3">Homotetramer.</text>
</comment>
<gene>
    <name evidence="7" type="ORF">PAN31108_03166</name>
</gene>
<dbReference type="OrthoDB" id="9774495at2"/>
<keyword evidence="8" id="KW-1185">Reference proteome</keyword>
<dbReference type="SUPFAM" id="SSF53383">
    <property type="entry name" value="PLP-dependent transferases"/>
    <property type="match status" value="1"/>
</dbReference>
<proteinExistence type="inferred from homology"/>
<accession>A0A5E4WFE7</accession>
<comment type="cofactor">
    <cofactor evidence="1">
        <name>pyridoxal 5'-phosphate</name>
        <dbReference type="ChEBI" id="CHEBI:597326"/>
    </cofactor>
</comment>
<dbReference type="InterPro" id="IPR015424">
    <property type="entry name" value="PyrdxlP-dep_Trfase"/>
</dbReference>
<evidence type="ECO:0000256" key="2">
    <source>
        <dbReference type="ARBA" id="ARBA00006966"/>
    </source>
</evidence>
<protein>
    <submittedName>
        <fullName evidence="7">Threonine aldolase</fullName>
    </submittedName>
</protein>
<dbReference type="Proteomes" id="UP000406256">
    <property type="component" value="Unassembled WGS sequence"/>
</dbReference>
<dbReference type="RefSeq" id="WP_150669766.1">
    <property type="nucleotide sequence ID" value="NZ_CABPSB010000011.1"/>
</dbReference>
<dbReference type="PANTHER" id="PTHR48097">
    <property type="entry name" value="L-THREONINE ALDOLASE-RELATED"/>
    <property type="match status" value="1"/>
</dbReference>
<feature type="modified residue" description="N6-(pyridoxal phosphate)lysine" evidence="5">
    <location>
        <position position="198"/>
    </location>
</feature>
<evidence type="ECO:0000256" key="5">
    <source>
        <dbReference type="PIRSR" id="PIRSR017617-1"/>
    </source>
</evidence>
<dbReference type="EMBL" id="CABPSB010000011">
    <property type="protein sequence ID" value="VVE21765.1"/>
    <property type="molecule type" value="Genomic_DNA"/>
</dbReference>
<evidence type="ECO:0000259" key="6">
    <source>
        <dbReference type="Pfam" id="PF01212"/>
    </source>
</evidence>